<dbReference type="PANTHER" id="PTHR31102:SF1">
    <property type="entry name" value="CATION_H+ EXCHANGER DOMAIN-CONTAINING PROTEIN"/>
    <property type="match status" value="1"/>
</dbReference>
<feature type="region of interest" description="Disordered" evidence="1">
    <location>
        <begin position="35"/>
        <end position="75"/>
    </location>
</feature>
<feature type="chain" id="PRO_5032401621" evidence="2">
    <location>
        <begin position="22"/>
        <end position="75"/>
    </location>
</feature>
<feature type="compositionally biased region" description="Basic and acidic residues" evidence="1">
    <location>
        <begin position="35"/>
        <end position="48"/>
    </location>
</feature>
<evidence type="ECO:0000256" key="1">
    <source>
        <dbReference type="SAM" id="MobiDB-lite"/>
    </source>
</evidence>
<dbReference type="PANTHER" id="PTHR31102">
    <property type="match status" value="1"/>
</dbReference>
<protein>
    <submittedName>
        <fullName evidence="3">SLC9B2 protein</fullName>
    </submittedName>
</protein>
<comment type="caution">
    <text evidence="3">The sequence shown here is derived from an EMBL/GenBank/DDBJ whole genome shotgun (WGS) entry which is preliminary data.</text>
</comment>
<proteinExistence type="predicted"/>
<evidence type="ECO:0000313" key="3">
    <source>
        <dbReference type="EMBL" id="CAE7506342.1"/>
    </source>
</evidence>
<keyword evidence="2" id="KW-0732">Signal</keyword>
<organism evidence="3 4">
    <name type="scientific">Symbiodinium necroappetens</name>
    <dbReference type="NCBI Taxonomy" id="1628268"/>
    <lineage>
        <taxon>Eukaryota</taxon>
        <taxon>Sar</taxon>
        <taxon>Alveolata</taxon>
        <taxon>Dinophyceae</taxon>
        <taxon>Suessiales</taxon>
        <taxon>Symbiodiniaceae</taxon>
        <taxon>Symbiodinium</taxon>
    </lineage>
</organism>
<evidence type="ECO:0000256" key="2">
    <source>
        <dbReference type="SAM" id="SignalP"/>
    </source>
</evidence>
<dbReference type="OrthoDB" id="448937at2759"/>
<name>A0A812SXM5_9DINO</name>
<accession>A0A812SXM5</accession>
<keyword evidence="4" id="KW-1185">Reference proteome</keyword>
<reference evidence="3" key="1">
    <citation type="submission" date="2021-02" db="EMBL/GenBank/DDBJ databases">
        <authorList>
            <person name="Dougan E. K."/>
            <person name="Rhodes N."/>
            <person name="Thang M."/>
            <person name="Chan C."/>
        </authorList>
    </citation>
    <scope>NUCLEOTIDE SEQUENCE</scope>
</reference>
<sequence>MGQKLLAVAVLAILLTAPLGAILIQSFGPRLLTKEPEENCEKPEDDQQGRSAAPPATMATADCESAGLQKDKMSL</sequence>
<dbReference type="InterPro" id="IPR051843">
    <property type="entry name" value="CPA1_transporter"/>
</dbReference>
<dbReference type="Proteomes" id="UP000601435">
    <property type="component" value="Unassembled WGS sequence"/>
</dbReference>
<feature type="signal peptide" evidence="2">
    <location>
        <begin position="1"/>
        <end position="21"/>
    </location>
</feature>
<dbReference type="AlphaFoldDB" id="A0A812SXM5"/>
<dbReference type="EMBL" id="CAJNJA010023143">
    <property type="protein sequence ID" value="CAE7506342.1"/>
    <property type="molecule type" value="Genomic_DNA"/>
</dbReference>
<evidence type="ECO:0000313" key="4">
    <source>
        <dbReference type="Proteomes" id="UP000601435"/>
    </source>
</evidence>
<gene>
    <name evidence="3" type="primary">SLC9B2</name>
    <name evidence="3" type="ORF">SNEC2469_LOCUS14443</name>
</gene>